<dbReference type="CDD" id="cd04301">
    <property type="entry name" value="NAT_SF"/>
    <property type="match status" value="1"/>
</dbReference>
<dbReference type="STRING" id="745411.B3C1_08826"/>
<dbReference type="EMBL" id="AMRI01000010">
    <property type="protein sequence ID" value="EKE74979.1"/>
    <property type="molecule type" value="Genomic_DNA"/>
</dbReference>
<gene>
    <name evidence="4" type="ORF">B3C1_08826</name>
</gene>
<dbReference type="AlphaFoldDB" id="K2JXE3"/>
<protein>
    <submittedName>
        <fullName evidence="4">Putative acetyltransferase protein</fullName>
    </submittedName>
</protein>
<dbReference type="InterPro" id="IPR000182">
    <property type="entry name" value="GNAT_dom"/>
</dbReference>
<dbReference type="InterPro" id="IPR050832">
    <property type="entry name" value="Bact_Acetyltransf"/>
</dbReference>
<dbReference type="SUPFAM" id="SSF55729">
    <property type="entry name" value="Acyl-CoA N-acyltransferases (Nat)"/>
    <property type="match status" value="1"/>
</dbReference>
<evidence type="ECO:0000256" key="1">
    <source>
        <dbReference type="ARBA" id="ARBA00022679"/>
    </source>
</evidence>
<organism evidence="4 5">
    <name type="scientific">Gallaecimonas xiamenensis 3-C-1</name>
    <dbReference type="NCBI Taxonomy" id="745411"/>
    <lineage>
        <taxon>Bacteria</taxon>
        <taxon>Pseudomonadati</taxon>
        <taxon>Pseudomonadota</taxon>
        <taxon>Gammaproteobacteria</taxon>
        <taxon>Enterobacterales</taxon>
        <taxon>Gallaecimonadaceae</taxon>
        <taxon>Gallaecimonas</taxon>
    </lineage>
</organism>
<keyword evidence="5" id="KW-1185">Reference proteome</keyword>
<accession>K2JXE3</accession>
<dbReference type="Pfam" id="PF00583">
    <property type="entry name" value="Acetyltransf_1"/>
    <property type="match status" value="1"/>
</dbReference>
<dbReference type="PANTHER" id="PTHR43877">
    <property type="entry name" value="AMINOALKYLPHOSPHONATE N-ACETYLTRANSFERASE-RELATED-RELATED"/>
    <property type="match status" value="1"/>
</dbReference>
<proteinExistence type="predicted"/>
<evidence type="ECO:0000256" key="2">
    <source>
        <dbReference type="ARBA" id="ARBA00023315"/>
    </source>
</evidence>
<keyword evidence="1 4" id="KW-0808">Transferase</keyword>
<comment type="caution">
    <text evidence="4">The sequence shown here is derived from an EMBL/GenBank/DDBJ whole genome shotgun (WGS) entry which is preliminary data.</text>
</comment>
<keyword evidence="2" id="KW-0012">Acyltransferase</keyword>
<evidence type="ECO:0000313" key="5">
    <source>
        <dbReference type="Proteomes" id="UP000006755"/>
    </source>
</evidence>
<dbReference type="Gene3D" id="3.40.630.30">
    <property type="match status" value="1"/>
</dbReference>
<name>K2JXE3_9GAMM</name>
<evidence type="ECO:0000313" key="4">
    <source>
        <dbReference type="EMBL" id="EKE74979.1"/>
    </source>
</evidence>
<feature type="domain" description="N-acetyltransferase" evidence="3">
    <location>
        <begin position="6"/>
        <end position="177"/>
    </location>
</feature>
<reference evidence="4 5" key="1">
    <citation type="journal article" date="2012" name="J. Bacteriol.">
        <title>Genome Sequence of Gallaecimonas xiamenensis Type Strain 3-C-1.</title>
        <authorList>
            <person name="Lai Q."/>
            <person name="Wang L."/>
            <person name="Wang W."/>
            <person name="Shao Z."/>
        </authorList>
    </citation>
    <scope>NUCLEOTIDE SEQUENCE [LARGE SCALE GENOMIC DNA]</scope>
    <source>
        <strain evidence="4 5">3-C-1</strain>
    </source>
</reference>
<dbReference type="eggNOG" id="COG0456">
    <property type="taxonomic scope" value="Bacteria"/>
</dbReference>
<dbReference type="RefSeq" id="WP_008484295.1">
    <property type="nucleotide sequence ID" value="NZ_AMRI01000010.1"/>
</dbReference>
<sequence>MEEIAVHIKELQGQEAQAKLDHLAAVLHRCVSDGASVSFIAPFTLEDARGYWRQKVLPRLGGRLRLFVAEADGRVVGTVLLDADTPPNQPHRAEVAKLLVHGDYQRRGIAQALMTHLLAEASAMGLTLLTLDTRTHDKAEPLYRKLGFVTVGVIPAFALSPDGSSLDGTTVMYKQLGQ</sequence>
<dbReference type="GO" id="GO:0016747">
    <property type="term" value="F:acyltransferase activity, transferring groups other than amino-acyl groups"/>
    <property type="evidence" value="ECO:0007669"/>
    <property type="project" value="InterPro"/>
</dbReference>
<dbReference type="OrthoDB" id="3389160at2"/>
<dbReference type="Proteomes" id="UP000006755">
    <property type="component" value="Unassembled WGS sequence"/>
</dbReference>
<evidence type="ECO:0000259" key="3">
    <source>
        <dbReference type="PROSITE" id="PS51186"/>
    </source>
</evidence>
<dbReference type="InterPro" id="IPR016181">
    <property type="entry name" value="Acyl_CoA_acyltransferase"/>
</dbReference>
<dbReference type="PROSITE" id="PS51186">
    <property type="entry name" value="GNAT"/>
    <property type="match status" value="1"/>
</dbReference>